<dbReference type="PANTHER" id="PTHR10492">
    <property type="match status" value="1"/>
</dbReference>
<keyword evidence="1" id="KW-0067">ATP-binding</keyword>
<dbReference type="GO" id="GO:0004672">
    <property type="term" value="F:protein kinase activity"/>
    <property type="evidence" value="ECO:0007669"/>
    <property type="project" value="InterPro"/>
</dbReference>
<reference evidence="3" key="1">
    <citation type="journal article" date="2013" name="Genome Biol.">
        <title>Reference genomes and transcriptomes of Nicotiana sylvestris and Nicotiana tomentosiformis.</title>
        <authorList>
            <person name="Sierro N."/>
            <person name="Battey J.N."/>
            <person name="Ouadi S."/>
            <person name="Bovet L."/>
            <person name="Goepfert S."/>
            <person name="Bakaher N."/>
            <person name="Peitsch M.C."/>
            <person name="Ivanov N.V."/>
        </authorList>
    </citation>
    <scope>NUCLEOTIDE SEQUENCE [LARGE SCALE GENOMIC DNA]</scope>
</reference>
<dbReference type="AlphaFoldDB" id="A0A1U7YDN0"/>
<keyword evidence="1" id="KW-0378">Hydrolase</keyword>
<dbReference type="Proteomes" id="UP000189701">
    <property type="component" value="Unplaced"/>
</dbReference>
<dbReference type="GO" id="GO:0005524">
    <property type="term" value="F:ATP binding"/>
    <property type="evidence" value="ECO:0007669"/>
    <property type="project" value="UniProtKB-KW"/>
</dbReference>
<keyword evidence="1" id="KW-0347">Helicase</keyword>
<dbReference type="InterPro" id="IPR027417">
    <property type="entry name" value="P-loop_NTPase"/>
</dbReference>
<dbReference type="InterPro" id="IPR008271">
    <property type="entry name" value="Ser/Thr_kinase_AS"/>
</dbReference>
<dbReference type="PROSITE" id="PS50011">
    <property type="entry name" value="PROTEIN_KINASE_DOM"/>
    <property type="match status" value="1"/>
</dbReference>
<keyword evidence="1" id="KW-0234">DNA repair</keyword>
<dbReference type="Gene3D" id="1.10.510.10">
    <property type="entry name" value="Transferase(Phosphotransferase) domain 1"/>
    <property type="match status" value="1"/>
</dbReference>
<evidence type="ECO:0000256" key="1">
    <source>
        <dbReference type="RuleBase" id="RU363044"/>
    </source>
</evidence>
<dbReference type="GO" id="GO:0000723">
    <property type="term" value="P:telomere maintenance"/>
    <property type="evidence" value="ECO:0007669"/>
    <property type="project" value="InterPro"/>
</dbReference>
<dbReference type="PROSITE" id="PS00108">
    <property type="entry name" value="PROTEIN_KINASE_ST"/>
    <property type="match status" value="1"/>
</dbReference>
<dbReference type="EC" id="5.6.2.3" evidence="1"/>
<comment type="catalytic activity">
    <reaction evidence="1">
        <text>ATP + H2O = ADP + phosphate + H(+)</text>
        <dbReference type="Rhea" id="RHEA:13065"/>
        <dbReference type="ChEBI" id="CHEBI:15377"/>
        <dbReference type="ChEBI" id="CHEBI:15378"/>
        <dbReference type="ChEBI" id="CHEBI:30616"/>
        <dbReference type="ChEBI" id="CHEBI:43474"/>
        <dbReference type="ChEBI" id="CHEBI:456216"/>
        <dbReference type="EC" id="5.6.2.3"/>
    </reaction>
</comment>
<comment type="cofactor">
    <cofactor evidence="1">
        <name>Mg(2+)</name>
        <dbReference type="ChEBI" id="CHEBI:18420"/>
    </cofactor>
</comment>
<dbReference type="STRING" id="4096.A0A1U7YDN0"/>
<dbReference type="GO" id="GO:0006310">
    <property type="term" value="P:DNA recombination"/>
    <property type="evidence" value="ECO:0007669"/>
    <property type="project" value="UniProtKB-KW"/>
</dbReference>
<feature type="domain" description="Protein kinase" evidence="2">
    <location>
        <begin position="469"/>
        <end position="734"/>
    </location>
</feature>
<keyword evidence="3" id="KW-1185">Reference proteome</keyword>
<dbReference type="GO" id="GO:0043139">
    <property type="term" value="F:5'-3' DNA helicase activity"/>
    <property type="evidence" value="ECO:0007669"/>
    <property type="project" value="UniProtKB-EC"/>
</dbReference>
<gene>
    <name evidence="4" type="primary">LOC104247813</name>
</gene>
<dbReference type="GO" id="GO:0016887">
    <property type="term" value="F:ATP hydrolysis activity"/>
    <property type="evidence" value="ECO:0007669"/>
    <property type="project" value="RHEA"/>
</dbReference>
<reference evidence="4" key="2">
    <citation type="submission" date="2025-08" db="UniProtKB">
        <authorList>
            <consortium name="RefSeq"/>
        </authorList>
    </citation>
    <scope>IDENTIFICATION</scope>
    <source>
        <tissue evidence="4">Leaf</tissue>
    </source>
</reference>
<comment type="similarity">
    <text evidence="1">Belongs to the helicase family.</text>
</comment>
<dbReference type="Gene3D" id="3.40.50.300">
    <property type="entry name" value="P-loop containing nucleotide triphosphate hydrolases"/>
    <property type="match status" value="1"/>
</dbReference>
<evidence type="ECO:0000313" key="3">
    <source>
        <dbReference type="Proteomes" id="UP000189701"/>
    </source>
</evidence>
<keyword evidence="1" id="KW-0227">DNA damage</keyword>
<dbReference type="InterPro" id="IPR000719">
    <property type="entry name" value="Prot_kinase_dom"/>
</dbReference>
<protein>
    <recommendedName>
        <fullName evidence="1">ATP-dependent DNA helicase</fullName>
        <ecNumber evidence="1">5.6.2.3</ecNumber>
    </recommendedName>
</protein>
<organism evidence="3 4">
    <name type="scientific">Nicotiana sylvestris</name>
    <name type="common">Wood tobacco</name>
    <name type="synonym">South American tobacco</name>
    <dbReference type="NCBI Taxonomy" id="4096"/>
    <lineage>
        <taxon>Eukaryota</taxon>
        <taxon>Viridiplantae</taxon>
        <taxon>Streptophyta</taxon>
        <taxon>Embryophyta</taxon>
        <taxon>Tracheophyta</taxon>
        <taxon>Spermatophyta</taxon>
        <taxon>Magnoliopsida</taxon>
        <taxon>eudicotyledons</taxon>
        <taxon>Gunneridae</taxon>
        <taxon>Pentapetalae</taxon>
        <taxon>asterids</taxon>
        <taxon>lamiids</taxon>
        <taxon>Solanales</taxon>
        <taxon>Solanaceae</taxon>
        <taxon>Nicotianoideae</taxon>
        <taxon>Nicotianeae</taxon>
        <taxon>Nicotiana</taxon>
    </lineage>
</organism>
<dbReference type="InterPro" id="IPR011009">
    <property type="entry name" value="Kinase-like_dom_sf"/>
</dbReference>
<dbReference type="SUPFAM" id="SSF52540">
    <property type="entry name" value="P-loop containing nucleoside triphosphate hydrolases"/>
    <property type="match status" value="2"/>
</dbReference>
<proteinExistence type="inferred from homology"/>
<evidence type="ECO:0000259" key="2">
    <source>
        <dbReference type="PROSITE" id="PS50011"/>
    </source>
</evidence>
<keyword evidence="1" id="KW-0233">DNA recombination</keyword>
<dbReference type="GO" id="GO:0006281">
    <property type="term" value="P:DNA repair"/>
    <property type="evidence" value="ECO:0007669"/>
    <property type="project" value="UniProtKB-KW"/>
</dbReference>
<dbReference type="eggNOG" id="KOG0987">
    <property type="taxonomic scope" value="Eukaryota"/>
</dbReference>
<evidence type="ECO:0000313" key="4">
    <source>
        <dbReference type="RefSeq" id="XP_009802232.1"/>
    </source>
</evidence>
<accession>A0A1U7YDN0</accession>
<dbReference type="RefSeq" id="XP_009802232.1">
    <property type="nucleotide sequence ID" value="XM_009803930.1"/>
</dbReference>
<keyword evidence="1" id="KW-0547">Nucleotide-binding</keyword>
<dbReference type="SUPFAM" id="SSF56112">
    <property type="entry name" value="Protein kinase-like (PK-like)"/>
    <property type="match status" value="1"/>
</dbReference>
<sequence length="734" mass="83950">MAFCVQNSDTDIEIDEVKEYRSARWLHLEGQQFVSFKSNADIHTIVNNPMIQKTMLTEFFSMNETNEDAKELNLLYKEFREYFVWSSTDKFWARRQNRCVVGRIVTCHPTEGERYYLRLLLIHVRGPISYKDLLTVNEKPCSTFRESVEKRGLLHCDNCLIECMSEAASYQMPHSLRRLFATLLVYCGPVNPRKLWEQFEESMIEDYKVLQITERREIQYQALNHINDILYSMGHDINEYVLIPETIRPSAAAKEIHFERSIIVSEDDVLLHRKLNKNQLIAYNLITERIFSNKAGAFFVDGPGGTRKTFLYRALLATVRSMRYIALATDTSGVAASILPGGRTAHSHFKIPIDIDENTSCNISKENSLAGLIRDAKLIVWDEVSKAKKRMLEVFDLLLKNIMNTNALFGGKVVVLGGDFRQTLPVVQYDKKEDFIGESLLYSSIWNKLEKLKLSENMRAKTDPVFCDYLLRIGNGQERVNSVDKIEISDSLIIPYTTERESVDKLFATTYSNLNSTYSNSSCTDSCVILTTKNDFVDEINDMLIDRFRGKSKIFIGTYEAIEFNNQIQLEDLLHTLCFAMTINKAQGQTLDFIGIYLREPHFHTCITSLARAFIYCHGKHIMHKDIKSLNLLVAVQATIVFYYLTYQGDVDVDTMDDVAKVGNFDVTVQPASDIVRFGLAEVCPTAWDLPRLSTEDPFLVLMSVLPRKKGSPLAENIELAAQCFGTLSTSEIF</sequence>
<dbReference type="InterPro" id="IPR010285">
    <property type="entry name" value="DNA_helicase_pif1-like_DEAD"/>
</dbReference>
<name>A0A1U7YDN0_NICSY</name>
<dbReference type="PANTHER" id="PTHR10492:SF100">
    <property type="entry name" value="ATP-DEPENDENT DNA HELICASE"/>
    <property type="match status" value="1"/>
</dbReference>
<dbReference type="Pfam" id="PF05970">
    <property type="entry name" value="PIF1"/>
    <property type="match status" value="1"/>
</dbReference>